<dbReference type="InterPro" id="IPR022357">
    <property type="entry name" value="MIP_CS"/>
</dbReference>
<evidence type="ECO:0000256" key="3">
    <source>
        <dbReference type="ARBA" id="ARBA00022448"/>
    </source>
</evidence>
<evidence type="ECO:0000256" key="6">
    <source>
        <dbReference type="ARBA" id="ARBA00023136"/>
    </source>
</evidence>
<dbReference type="PROSITE" id="PS00221">
    <property type="entry name" value="MIP"/>
    <property type="match status" value="1"/>
</dbReference>
<dbReference type="OrthoDB" id="3222at2759"/>
<feature type="region of interest" description="Disordered" evidence="7">
    <location>
        <begin position="581"/>
        <end position="635"/>
    </location>
</feature>
<evidence type="ECO:0000256" key="5">
    <source>
        <dbReference type="ARBA" id="ARBA00022989"/>
    </source>
</evidence>
<protein>
    <submittedName>
        <fullName evidence="9">Neurogenic protein big brain</fullName>
    </submittedName>
</protein>
<evidence type="ECO:0000256" key="2">
    <source>
        <dbReference type="ARBA" id="ARBA00006175"/>
    </source>
</evidence>
<reference evidence="9 10" key="1">
    <citation type="submission" date="2015-07" db="EMBL/GenBank/DDBJ databases">
        <title>The genome of Melipona quadrifasciata.</title>
        <authorList>
            <person name="Pan H."/>
            <person name="Kapheim K."/>
        </authorList>
    </citation>
    <scope>NUCLEOTIDE SEQUENCE [LARGE SCALE GENOMIC DNA]</scope>
    <source>
        <strain evidence="9">0111107301</strain>
        <tissue evidence="9">Whole body</tissue>
    </source>
</reference>
<dbReference type="InterPro" id="IPR034294">
    <property type="entry name" value="Aquaporin_transptr"/>
</dbReference>
<dbReference type="STRING" id="166423.A0A0M9A7X6"/>
<dbReference type="InterPro" id="IPR000425">
    <property type="entry name" value="MIP"/>
</dbReference>
<organism evidence="9 10">
    <name type="scientific">Melipona quadrifasciata</name>
    <dbReference type="NCBI Taxonomy" id="166423"/>
    <lineage>
        <taxon>Eukaryota</taxon>
        <taxon>Metazoa</taxon>
        <taxon>Ecdysozoa</taxon>
        <taxon>Arthropoda</taxon>
        <taxon>Hexapoda</taxon>
        <taxon>Insecta</taxon>
        <taxon>Pterygota</taxon>
        <taxon>Neoptera</taxon>
        <taxon>Endopterygota</taxon>
        <taxon>Hymenoptera</taxon>
        <taxon>Apocrita</taxon>
        <taxon>Aculeata</taxon>
        <taxon>Apoidea</taxon>
        <taxon>Anthophila</taxon>
        <taxon>Apidae</taxon>
        <taxon>Melipona</taxon>
    </lineage>
</organism>
<evidence type="ECO:0000256" key="7">
    <source>
        <dbReference type="SAM" id="MobiDB-lite"/>
    </source>
</evidence>
<dbReference type="Gene3D" id="1.20.1080.10">
    <property type="entry name" value="Glycerol uptake facilitator protein"/>
    <property type="match status" value="2"/>
</dbReference>
<keyword evidence="4 8" id="KW-0812">Transmembrane</keyword>
<dbReference type="Proteomes" id="UP000053105">
    <property type="component" value="Unassembled WGS sequence"/>
</dbReference>
<comment type="subcellular location">
    <subcellularLocation>
        <location evidence="1">Membrane</location>
        <topology evidence="1">Multi-pass membrane protein</topology>
    </subcellularLocation>
</comment>
<keyword evidence="5 8" id="KW-1133">Transmembrane helix</keyword>
<evidence type="ECO:0000313" key="9">
    <source>
        <dbReference type="EMBL" id="KOX79070.1"/>
    </source>
</evidence>
<evidence type="ECO:0000256" key="4">
    <source>
        <dbReference type="ARBA" id="ARBA00022692"/>
    </source>
</evidence>
<feature type="transmembrane region" description="Helical" evidence="8">
    <location>
        <begin position="47"/>
        <end position="69"/>
    </location>
</feature>
<dbReference type="PANTHER" id="PTHR19139">
    <property type="entry name" value="AQUAPORIN TRANSPORTER"/>
    <property type="match status" value="1"/>
</dbReference>
<keyword evidence="10" id="KW-1185">Reference proteome</keyword>
<feature type="compositionally biased region" description="Low complexity" evidence="7">
    <location>
        <begin position="518"/>
        <end position="547"/>
    </location>
</feature>
<dbReference type="PANTHER" id="PTHR19139:SF268">
    <property type="entry name" value="NEUROGENIC PROTEIN BIG BRAIN"/>
    <property type="match status" value="1"/>
</dbReference>
<dbReference type="PRINTS" id="PR00783">
    <property type="entry name" value="MINTRINSICP"/>
</dbReference>
<keyword evidence="3" id="KW-0813">Transport</keyword>
<keyword evidence="6 8" id="KW-0472">Membrane</keyword>
<evidence type="ECO:0000256" key="1">
    <source>
        <dbReference type="ARBA" id="ARBA00004141"/>
    </source>
</evidence>
<dbReference type="Pfam" id="PF00230">
    <property type="entry name" value="MIP"/>
    <property type="match status" value="2"/>
</dbReference>
<evidence type="ECO:0000256" key="8">
    <source>
        <dbReference type="SAM" id="Phobius"/>
    </source>
</evidence>
<feature type="compositionally biased region" description="Polar residues" evidence="7">
    <location>
        <begin position="618"/>
        <end position="635"/>
    </location>
</feature>
<feature type="compositionally biased region" description="Polar residues" evidence="7">
    <location>
        <begin position="482"/>
        <end position="493"/>
    </location>
</feature>
<gene>
    <name evidence="9" type="ORF">WN51_10118</name>
</gene>
<sequence length="635" mass="68456">MTTETFSKELDAHIITLLTKILSFKENNAEPVEKKAPMSIEARSLELWRAVAVECFATFLFSLVVSGAAASSAVSGSGLSVLATAIASGFAISAICFIFGHISGGHVNPAVSMSFALCRRISFLRAALYVAAQCGGGIAGAAMLYGFTSTYTLNRDVKPSTKPLHRRARRKFVVATRNVIRRKATVFPKARERLQDDKQYPSLFRLRGESDTHHHPFWLELKFILNVVSLAGPSRVFPRVRLLPPCEYGAQVAHSFSSQVPRRSGNLGLAIVTSRAENVRKRVTTPSNTQTLSSIGRLGGPIERLLVELTLSVLIVLAHFTSESSKALSTTISSKPAGVLAAAYTAATLVPFLNPARALGPAFVSNRWDNHWVYWVGPLSGSAVAALLYEYVLNPKRSTDPHDMDDGDNSSMRSDEDTYDDLDKPTGPKFPSAYATYRPVAGASSSIYSTPQTALERVESIYGGTKSLYCKSPPLTRANLNRSQSVYAKSTSGARDGLMIPKPGPLVPAQSLYPIRIGQTGSSSGGRDSQQQNGSNGPSQSLQNHNSTNQNMQNQLQQCTQSIYGIRGLSASLSNRENGVYGNYGKVPGPPGSTGAPNGPSGPPQYREQGRPSPAGPLQQNQQSTFQRNSPNPQY</sequence>
<dbReference type="SUPFAM" id="SSF81338">
    <property type="entry name" value="Aquaporin-like"/>
    <property type="match status" value="2"/>
</dbReference>
<feature type="region of interest" description="Disordered" evidence="7">
    <location>
        <begin position="398"/>
        <end position="427"/>
    </location>
</feature>
<dbReference type="EMBL" id="KQ435716">
    <property type="protein sequence ID" value="KOX79070.1"/>
    <property type="molecule type" value="Genomic_DNA"/>
</dbReference>
<dbReference type="GO" id="GO:0005886">
    <property type="term" value="C:plasma membrane"/>
    <property type="evidence" value="ECO:0007669"/>
    <property type="project" value="TreeGrafter"/>
</dbReference>
<dbReference type="InterPro" id="IPR023271">
    <property type="entry name" value="Aquaporin-like"/>
</dbReference>
<feature type="compositionally biased region" description="Basic and acidic residues" evidence="7">
    <location>
        <begin position="413"/>
        <end position="426"/>
    </location>
</feature>
<accession>A0A0M9A7X6</accession>
<feature type="region of interest" description="Disordered" evidence="7">
    <location>
        <begin position="482"/>
        <end position="547"/>
    </location>
</feature>
<proteinExistence type="inferred from homology"/>
<dbReference type="GO" id="GO:0015250">
    <property type="term" value="F:water channel activity"/>
    <property type="evidence" value="ECO:0007669"/>
    <property type="project" value="TreeGrafter"/>
</dbReference>
<dbReference type="AlphaFoldDB" id="A0A0M9A7X6"/>
<feature type="transmembrane region" description="Helical" evidence="8">
    <location>
        <begin position="81"/>
        <end position="102"/>
    </location>
</feature>
<comment type="similarity">
    <text evidence="2">Belongs to the MIP/aquaporin (TC 1.A.8) family.</text>
</comment>
<name>A0A0M9A7X6_9HYME</name>
<feature type="transmembrane region" description="Helical" evidence="8">
    <location>
        <begin position="123"/>
        <end position="147"/>
    </location>
</feature>
<evidence type="ECO:0000313" key="10">
    <source>
        <dbReference type="Proteomes" id="UP000053105"/>
    </source>
</evidence>